<feature type="chain" id="PRO_5047544258" evidence="2">
    <location>
        <begin position="27"/>
        <end position="366"/>
    </location>
</feature>
<evidence type="ECO:0000256" key="1">
    <source>
        <dbReference type="SAM" id="MobiDB-lite"/>
    </source>
</evidence>
<keyword evidence="2" id="KW-0732">Signal</keyword>
<dbReference type="Pfam" id="PF07589">
    <property type="entry name" value="PEP-CTERM"/>
    <property type="match status" value="1"/>
</dbReference>
<gene>
    <name evidence="4" type="ORF">GPA24_15165</name>
</gene>
<dbReference type="Proteomes" id="UP000633943">
    <property type="component" value="Unassembled WGS sequence"/>
</dbReference>
<feature type="compositionally biased region" description="Polar residues" evidence="1">
    <location>
        <begin position="93"/>
        <end position="102"/>
    </location>
</feature>
<dbReference type="EMBL" id="WTVP01000049">
    <property type="protein sequence ID" value="NMG16851.1"/>
    <property type="molecule type" value="Genomic_DNA"/>
</dbReference>
<dbReference type="RefSeq" id="WP_169203408.1">
    <property type="nucleotide sequence ID" value="NZ_CP059467.1"/>
</dbReference>
<dbReference type="NCBIfam" id="TIGR02595">
    <property type="entry name" value="PEP_CTERM"/>
    <property type="match status" value="1"/>
</dbReference>
<evidence type="ECO:0000259" key="3">
    <source>
        <dbReference type="Pfam" id="PF07589"/>
    </source>
</evidence>
<accession>A0ABX1NXW5</accession>
<evidence type="ECO:0000313" key="5">
    <source>
        <dbReference type="Proteomes" id="UP000633943"/>
    </source>
</evidence>
<proteinExistence type="predicted"/>
<comment type="caution">
    <text evidence="4">The sequence shown here is derived from an EMBL/GenBank/DDBJ whole genome shotgun (WGS) entry which is preliminary data.</text>
</comment>
<keyword evidence="5" id="KW-1185">Reference proteome</keyword>
<feature type="region of interest" description="Disordered" evidence="1">
    <location>
        <begin position="88"/>
        <end position="111"/>
    </location>
</feature>
<dbReference type="InterPro" id="IPR013424">
    <property type="entry name" value="Ice-binding_C"/>
</dbReference>
<sequence length="366" mass="36803">MQTQLRTSGIAIASLFAAIVPSAAHALLMTNTVAFSESASVTDTEGGGATTVSSTSFGTSELAQFDASAGVLTGATLNLSSTRTQTVTVSSTDGSNTGPNQVGTTTGTGQSTAKIVAPGVDNTFSPAISGSDDCTANRRGGCSGTGTTSSAATNLTATISSADLGSYVGGGTIDVSRSAPTLSAMQTTSLFTGTETTSYGVTWAGEVGVTYDYLLHAAPGLTALTLDFGTLFLDDAASLSFDILNLAGDRVGLDLDGFDPFSGPFSSDLATFAGLEAGGLLGYTAMMDTSAEGTFSSTYRLFFSDADVGVAATRSAYTLDLTLQGIVVARPSDIGPTAVPEPGLLALLGIGLAALALTDRRRARQE</sequence>
<feature type="signal peptide" evidence="2">
    <location>
        <begin position="1"/>
        <end position="26"/>
    </location>
</feature>
<name>A0ABX1NXW5_9RHOO</name>
<protein>
    <submittedName>
        <fullName evidence="4">Choice-of-anchor E domain-containing protein</fullName>
    </submittedName>
</protein>
<feature type="domain" description="Ice-binding protein C-terminal" evidence="3">
    <location>
        <begin position="338"/>
        <end position="361"/>
    </location>
</feature>
<evidence type="ECO:0000313" key="4">
    <source>
        <dbReference type="EMBL" id="NMG16851.1"/>
    </source>
</evidence>
<evidence type="ECO:0000256" key="2">
    <source>
        <dbReference type="SAM" id="SignalP"/>
    </source>
</evidence>
<dbReference type="NCBIfam" id="NF033208">
    <property type="entry name" value="choice_anch_E"/>
    <property type="match status" value="1"/>
</dbReference>
<organism evidence="4 5">
    <name type="scientific">Aromatoleum bremense</name>
    <dbReference type="NCBI Taxonomy" id="76115"/>
    <lineage>
        <taxon>Bacteria</taxon>
        <taxon>Pseudomonadati</taxon>
        <taxon>Pseudomonadota</taxon>
        <taxon>Betaproteobacteria</taxon>
        <taxon>Rhodocyclales</taxon>
        <taxon>Rhodocyclaceae</taxon>
        <taxon>Aromatoleum</taxon>
    </lineage>
</organism>
<reference evidence="4 5" key="1">
    <citation type="submission" date="2019-12" db="EMBL/GenBank/DDBJ databases">
        <title>Comparative genomics gives insights into the taxonomy of the Azoarcus-Aromatoleum group and reveals separate origins of nif in the plant-associated Azoarcus and non-plant-associated Aromatoleum sub-groups.</title>
        <authorList>
            <person name="Lafos M."/>
            <person name="Maluk M."/>
            <person name="Batista M."/>
            <person name="Junghare M."/>
            <person name="Carmona M."/>
            <person name="Faoro H."/>
            <person name="Cruz L.M."/>
            <person name="Battistoni F."/>
            <person name="De Souza E."/>
            <person name="Pedrosa F."/>
            <person name="Chen W.-M."/>
            <person name="Poole P.S."/>
            <person name="Dixon R.A."/>
            <person name="James E.K."/>
        </authorList>
    </citation>
    <scope>NUCLEOTIDE SEQUENCE [LARGE SCALE GENOMIC DNA]</scope>
    <source>
        <strain evidence="4 5">PbN1</strain>
    </source>
</reference>